<dbReference type="InterPro" id="IPR005064">
    <property type="entry name" value="BUG"/>
</dbReference>
<dbReference type="PANTHER" id="PTHR42928">
    <property type="entry name" value="TRICARBOXYLATE-BINDING PROTEIN"/>
    <property type="match status" value="1"/>
</dbReference>
<evidence type="ECO:0000256" key="2">
    <source>
        <dbReference type="SAM" id="SignalP"/>
    </source>
</evidence>
<dbReference type="RefSeq" id="WP_018326288.1">
    <property type="nucleotide sequence ID" value="NZ_JACHBK010000017.1"/>
</dbReference>
<keyword evidence="4" id="KW-1185">Reference proteome</keyword>
<dbReference type="EMBL" id="JACHBK010000017">
    <property type="protein sequence ID" value="MBB5539174.1"/>
    <property type="molecule type" value="Genomic_DNA"/>
</dbReference>
<organism evidence="3 4">
    <name type="scientific">Rhizobium giardinii</name>
    <dbReference type="NCBI Taxonomy" id="56731"/>
    <lineage>
        <taxon>Bacteria</taxon>
        <taxon>Pseudomonadati</taxon>
        <taxon>Pseudomonadota</taxon>
        <taxon>Alphaproteobacteria</taxon>
        <taxon>Hyphomicrobiales</taxon>
        <taxon>Rhizobiaceae</taxon>
        <taxon>Rhizobium/Agrobacterium group</taxon>
        <taxon>Rhizobium</taxon>
    </lineage>
</organism>
<sequence>MKNFLNGALIALMASTGMVGNVQAEYPERPITIIEPWPPGDVDDQLVRVIAEEFTKQTGVPAKVVNRPGGYGVEGAQSVLTSAADGYTVGNFLIDIPTSYIVQGITPFGREDMEVVGLNMNFPFILAAKKDAPYNNLAELAEYAKNNPVKLAHFGFETIPAQQTFEAARQLGFKFSTETGYDATDCTTLANGDADVMNSTVGLVLACKDDIKIIAAYTEKPISVFPEAPLLRDQITGPTFSLWSGLFVPKGTPQDVKDKLAAIAERAMMSEQAKQIAATSGAEVYWQGSAEAQARIDKDFEAVKDLFSKMKK</sequence>
<keyword evidence="2" id="KW-0732">Signal</keyword>
<dbReference type="PANTHER" id="PTHR42928:SF5">
    <property type="entry name" value="BLR1237 PROTEIN"/>
    <property type="match status" value="1"/>
</dbReference>
<name>A0A7W8UGX8_9HYPH</name>
<dbReference type="Gene3D" id="3.40.190.150">
    <property type="entry name" value="Bordetella uptake gene, domain 1"/>
    <property type="match status" value="1"/>
</dbReference>
<comment type="similarity">
    <text evidence="1">Belongs to the UPF0065 (bug) family.</text>
</comment>
<dbReference type="Gene3D" id="3.40.190.10">
    <property type="entry name" value="Periplasmic binding protein-like II"/>
    <property type="match status" value="1"/>
</dbReference>
<evidence type="ECO:0000313" key="4">
    <source>
        <dbReference type="Proteomes" id="UP000585507"/>
    </source>
</evidence>
<dbReference type="Pfam" id="PF03401">
    <property type="entry name" value="TctC"/>
    <property type="match status" value="1"/>
</dbReference>
<evidence type="ECO:0000256" key="1">
    <source>
        <dbReference type="ARBA" id="ARBA00006987"/>
    </source>
</evidence>
<gene>
    <name evidence="3" type="ORF">GGD55_005918</name>
</gene>
<dbReference type="SUPFAM" id="SSF53850">
    <property type="entry name" value="Periplasmic binding protein-like II"/>
    <property type="match status" value="1"/>
</dbReference>
<protein>
    <submittedName>
        <fullName evidence="3">Tripartite-type tricarboxylate transporter receptor subunit TctC</fullName>
    </submittedName>
</protein>
<comment type="caution">
    <text evidence="3">The sequence shown here is derived from an EMBL/GenBank/DDBJ whole genome shotgun (WGS) entry which is preliminary data.</text>
</comment>
<accession>A0A7W8UGX8</accession>
<dbReference type="AlphaFoldDB" id="A0A7W8UGX8"/>
<reference evidence="3 4" key="1">
    <citation type="submission" date="2020-08" db="EMBL/GenBank/DDBJ databases">
        <title>Genomic Encyclopedia of Type Strains, Phase IV (KMG-V): Genome sequencing to study the core and pangenomes of soil and plant-associated prokaryotes.</title>
        <authorList>
            <person name="Whitman W."/>
        </authorList>
    </citation>
    <scope>NUCLEOTIDE SEQUENCE [LARGE SCALE GENOMIC DNA]</scope>
    <source>
        <strain evidence="3 4">SEMIA 4084</strain>
    </source>
</reference>
<evidence type="ECO:0000313" key="3">
    <source>
        <dbReference type="EMBL" id="MBB5539174.1"/>
    </source>
</evidence>
<feature type="signal peptide" evidence="2">
    <location>
        <begin position="1"/>
        <end position="24"/>
    </location>
</feature>
<dbReference type="InterPro" id="IPR042100">
    <property type="entry name" value="Bug_dom1"/>
</dbReference>
<proteinExistence type="inferred from homology"/>
<feature type="chain" id="PRO_5031312431" evidence="2">
    <location>
        <begin position="25"/>
        <end position="312"/>
    </location>
</feature>
<keyword evidence="3" id="KW-0675">Receptor</keyword>
<dbReference type="CDD" id="cd07012">
    <property type="entry name" value="PBP2_Bug_TTT"/>
    <property type="match status" value="1"/>
</dbReference>
<dbReference type="Proteomes" id="UP000585507">
    <property type="component" value="Unassembled WGS sequence"/>
</dbReference>